<dbReference type="EMBL" id="QZKU01000068">
    <property type="protein sequence ID" value="RJP21382.1"/>
    <property type="molecule type" value="Genomic_DNA"/>
</dbReference>
<dbReference type="InterPro" id="IPR006091">
    <property type="entry name" value="Acyl-CoA_Oxase/DH_mid-dom"/>
</dbReference>
<evidence type="ECO:0000256" key="5">
    <source>
        <dbReference type="ARBA" id="ARBA00023002"/>
    </source>
</evidence>
<evidence type="ECO:0000256" key="6">
    <source>
        <dbReference type="ARBA" id="ARBA00066362"/>
    </source>
</evidence>
<evidence type="ECO:0000259" key="11">
    <source>
        <dbReference type="Pfam" id="PF02771"/>
    </source>
</evidence>
<evidence type="ECO:0000256" key="7">
    <source>
        <dbReference type="ARBA" id="ARBA00072305"/>
    </source>
</evidence>
<dbReference type="AlphaFoldDB" id="A0A3A4NQT3"/>
<keyword evidence="3 8" id="KW-0285">Flavoprotein</keyword>
<dbReference type="PANTHER" id="PTHR43884:SF12">
    <property type="entry name" value="ISOVALERYL-COA DEHYDROGENASE, MITOCHONDRIAL-RELATED"/>
    <property type="match status" value="1"/>
</dbReference>
<evidence type="ECO:0000256" key="3">
    <source>
        <dbReference type="ARBA" id="ARBA00022630"/>
    </source>
</evidence>
<dbReference type="Gene3D" id="1.10.540.10">
    <property type="entry name" value="Acyl-CoA dehydrogenase/oxidase, N-terminal domain"/>
    <property type="match status" value="1"/>
</dbReference>
<dbReference type="CDD" id="cd01158">
    <property type="entry name" value="SCAD_SBCAD"/>
    <property type="match status" value="1"/>
</dbReference>
<dbReference type="FunFam" id="1.20.140.10:FF:000004">
    <property type="entry name" value="Acyl-CoA dehydrogenase FadE25"/>
    <property type="match status" value="1"/>
</dbReference>
<feature type="domain" description="Acyl-CoA dehydrogenase/oxidase C-terminal" evidence="9">
    <location>
        <begin position="228"/>
        <end position="377"/>
    </location>
</feature>
<feature type="domain" description="Acyl-CoA oxidase/dehydrogenase middle" evidence="10">
    <location>
        <begin position="121"/>
        <end position="216"/>
    </location>
</feature>
<comment type="cofactor">
    <cofactor evidence="1 8">
        <name>FAD</name>
        <dbReference type="ChEBI" id="CHEBI:57692"/>
    </cofactor>
</comment>
<dbReference type="InterPro" id="IPR037069">
    <property type="entry name" value="AcylCoA_DH/ox_N_sf"/>
</dbReference>
<dbReference type="InterPro" id="IPR036250">
    <property type="entry name" value="AcylCo_DH-like_C"/>
</dbReference>
<dbReference type="SUPFAM" id="SSF56645">
    <property type="entry name" value="Acyl-CoA dehydrogenase NM domain-like"/>
    <property type="match status" value="1"/>
</dbReference>
<dbReference type="InterPro" id="IPR009075">
    <property type="entry name" value="AcylCo_DH/oxidase_C"/>
</dbReference>
<sequence>MGFELTEEQAQLQRTVQKFAEKELAPIAAEADEKGEFHREIYSRLAELGLLGIPCPEEYGGAGLDYSTYVIVIEEIAKQCLSTAVGLAVQGLPQIMIGLFGNETQKKTYLAPLASGEKLGAFALTEPNAGSDAASLKTSATLDGDHYLLNGTKVFITHGGVADVYLVMAKTDHSKGPRGISSFIVENGAPGFHSGKLEKKMGLRSSPTREIIFDNCRIPRSNLVGKEGDGFKIAMTALDSGRITIGAAAVGLAQAALDESIKYAKQREQFNQPISAFQGIQFMLADMATSVRAARNLVREAAWLKDTGKPFSHVAAMAKLFATDTAMKVTTDAVQIFGGYGYMQDYPVERLMRSAKVTQIVEGTNQIQRIVIARHLLK</sequence>
<dbReference type="FunFam" id="2.40.110.10:FF:000001">
    <property type="entry name" value="Acyl-CoA dehydrogenase, mitochondrial"/>
    <property type="match status" value="1"/>
</dbReference>
<gene>
    <name evidence="12" type="ORF">C4520_10245</name>
</gene>
<dbReference type="GO" id="GO:0003995">
    <property type="term" value="F:acyl-CoA dehydrogenase activity"/>
    <property type="evidence" value="ECO:0007669"/>
    <property type="project" value="InterPro"/>
</dbReference>
<dbReference type="PANTHER" id="PTHR43884">
    <property type="entry name" value="ACYL-COA DEHYDROGENASE"/>
    <property type="match status" value="1"/>
</dbReference>
<dbReference type="InterPro" id="IPR009100">
    <property type="entry name" value="AcylCoA_DH/oxidase_NM_dom_sf"/>
</dbReference>
<dbReference type="InterPro" id="IPR006089">
    <property type="entry name" value="Acyl-CoA_DH_CS"/>
</dbReference>
<evidence type="ECO:0000256" key="2">
    <source>
        <dbReference type="ARBA" id="ARBA00009347"/>
    </source>
</evidence>
<keyword evidence="5 8" id="KW-0560">Oxidoreductase</keyword>
<reference evidence="12 13" key="1">
    <citation type="journal article" date="2017" name="ISME J.">
        <title>Energy and carbon metabolisms in a deep terrestrial subsurface fluid microbial community.</title>
        <authorList>
            <person name="Momper L."/>
            <person name="Jungbluth S.P."/>
            <person name="Lee M.D."/>
            <person name="Amend J.P."/>
        </authorList>
    </citation>
    <scope>NUCLEOTIDE SEQUENCE [LARGE SCALE GENOMIC DNA]</scope>
    <source>
        <strain evidence="12">SURF_5</strain>
    </source>
</reference>
<dbReference type="Gene3D" id="2.40.110.10">
    <property type="entry name" value="Butyryl-CoA Dehydrogenase, subunit A, domain 2"/>
    <property type="match status" value="1"/>
</dbReference>
<dbReference type="Pfam" id="PF00441">
    <property type="entry name" value="Acyl-CoA_dh_1"/>
    <property type="match status" value="1"/>
</dbReference>
<comment type="caution">
    <text evidence="12">The sequence shown here is derived from an EMBL/GenBank/DDBJ whole genome shotgun (WGS) entry which is preliminary data.</text>
</comment>
<feature type="domain" description="Acyl-CoA dehydrogenase/oxidase N-terminal" evidence="11">
    <location>
        <begin position="6"/>
        <end position="117"/>
    </location>
</feature>
<dbReference type="SUPFAM" id="SSF47203">
    <property type="entry name" value="Acyl-CoA dehydrogenase C-terminal domain-like"/>
    <property type="match status" value="1"/>
</dbReference>
<proteinExistence type="inferred from homology"/>
<evidence type="ECO:0000256" key="8">
    <source>
        <dbReference type="RuleBase" id="RU362125"/>
    </source>
</evidence>
<evidence type="ECO:0000259" key="10">
    <source>
        <dbReference type="Pfam" id="PF02770"/>
    </source>
</evidence>
<evidence type="ECO:0000256" key="1">
    <source>
        <dbReference type="ARBA" id="ARBA00001974"/>
    </source>
</evidence>
<dbReference type="Proteomes" id="UP000265882">
    <property type="component" value="Unassembled WGS sequence"/>
</dbReference>
<comment type="similarity">
    <text evidence="2 8">Belongs to the acyl-CoA dehydrogenase family.</text>
</comment>
<dbReference type="FunFam" id="1.10.540.10:FF:000002">
    <property type="entry name" value="Acyl-CoA dehydrogenase FadE19"/>
    <property type="match status" value="1"/>
</dbReference>
<dbReference type="PROSITE" id="PS00072">
    <property type="entry name" value="ACYL_COA_DH_1"/>
    <property type="match status" value="1"/>
</dbReference>
<dbReference type="EC" id="1.3.8.10" evidence="6"/>
<name>A0A3A4NQT3_ABYX5</name>
<evidence type="ECO:0000259" key="9">
    <source>
        <dbReference type="Pfam" id="PF00441"/>
    </source>
</evidence>
<evidence type="ECO:0000313" key="12">
    <source>
        <dbReference type="EMBL" id="RJP21382.1"/>
    </source>
</evidence>
<evidence type="ECO:0000313" key="13">
    <source>
        <dbReference type="Proteomes" id="UP000265882"/>
    </source>
</evidence>
<dbReference type="GO" id="GO:0050660">
    <property type="term" value="F:flavin adenine dinucleotide binding"/>
    <property type="evidence" value="ECO:0007669"/>
    <property type="project" value="InterPro"/>
</dbReference>
<accession>A0A3A4NQT3</accession>
<dbReference type="Pfam" id="PF02770">
    <property type="entry name" value="Acyl-CoA_dh_M"/>
    <property type="match status" value="1"/>
</dbReference>
<organism evidence="12 13">
    <name type="scientific">Abyssobacteria bacterium (strain SURF_5)</name>
    <dbReference type="NCBI Taxonomy" id="2093360"/>
    <lineage>
        <taxon>Bacteria</taxon>
        <taxon>Pseudomonadati</taxon>
        <taxon>Candidatus Hydrogenedentota</taxon>
        <taxon>Candidatus Abyssobacteria</taxon>
    </lineage>
</organism>
<dbReference type="InterPro" id="IPR046373">
    <property type="entry name" value="Acyl-CoA_Oxase/DH_mid-dom_sf"/>
</dbReference>
<dbReference type="PIRSF" id="PIRSF016578">
    <property type="entry name" value="HsaA"/>
    <property type="match status" value="1"/>
</dbReference>
<protein>
    <recommendedName>
        <fullName evidence="7">Cyclohex-1-ene-1-carbonyl-CoA dehydrogenase</fullName>
        <ecNumber evidence="6">1.3.8.10</ecNumber>
    </recommendedName>
</protein>
<dbReference type="Pfam" id="PF02771">
    <property type="entry name" value="Acyl-CoA_dh_N"/>
    <property type="match status" value="1"/>
</dbReference>
<evidence type="ECO:0000256" key="4">
    <source>
        <dbReference type="ARBA" id="ARBA00022827"/>
    </source>
</evidence>
<keyword evidence="4 8" id="KW-0274">FAD</keyword>
<dbReference type="InterPro" id="IPR013786">
    <property type="entry name" value="AcylCoA_DH/ox_N"/>
</dbReference>
<dbReference type="Gene3D" id="1.20.140.10">
    <property type="entry name" value="Butyryl-CoA Dehydrogenase, subunit A, domain 3"/>
    <property type="match status" value="1"/>
</dbReference>